<dbReference type="AlphaFoldDB" id="A0A6J4P9I3"/>
<reference evidence="1" key="1">
    <citation type="submission" date="2020-02" db="EMBL/GenBank/DDBJ databases">
        <authorList>
            <person name="Meier V. D."/>
        </authorList>
    </citation>
    <scope>NUCLEOTIDE SEQUENCE</scope>
    <source>
        <strain evidence="1">AVDCRST_MAG55</strain>
    </source>
</reference>
<protein>
    <submittedName>
        <fullName evidence="1">Uncharacterized protein</fullName>
    </submittedName>
</protein>
<name>A0A6J4P9I3_9ACTN</name>
<evidence type="ECO:0000313" key="1">
    <source>
        <dbReference type="EMBL" id="CAA9409976.1"/>
    </source>
</evidence>
<accession>A0A6J4P9I3</accession>
<organism evidence="1">
    <name type="scientific">uncultured Rubrobacteraceae bacterium</name>
    <dbReference type="NCBI Taxonomy" id="349277"/>
    <lineage>
        <taxon>Bacteria</taxon>
        <taxon>Bacillati</taxon>
        <taxon>Actinomycetota</taxon>
        <taxon>Rubrobacteria</taxon>
        <taxon>Rubrobacterales</taxon>
        <taxon>Rubrobacteraceae</taxon>
        <taxon>environmental samples</taxon>
    </lineage>
</organism>
<proteinExistence type="predicted"/>
<sequence length="109" mass="11664">MARSSSITTQESRTCFVLAAERREGLGAVLVPGPPMLPVDPATFGGRPPFAFHPDGLRRALRLALGTLMVAARDELNELLLCGLARRDLPPGQLPVQVATWLPEKAAPP</sequence>
<gene>
    <name evidence="1" type="ORF">AVDCRST_MAG55-1246</name>
</gene>
<dbReference type="EMBL" id="CADCUZ010000051">
    <property type="protein sequence ID" value="CAA9409976.1"/>
    <property type="molecule type" value="Genomic_DNA"/>
</dbReference>